<sequence length="132" mass="14290">MFPLLEALTPIVSKVLDLIPDPNARQKAQMEMQAQLVQLAAQQAQQQSDVNKVEAANANVFVSGWRPAIGWVCAAAFAWNYVGFPVLAWLLACVGHNVPLRPVLDGNLMELTLGMLGMGALRSFDKSQGTAK</sequence>
<dbReference type="Pfam" id="PF11351">
    <property type="entry name" value="GTA_holin_3TM"/>
    <property type="match status" value="1"/>
</dbReference>
<dbReference type="EMBL" id="LR796182">
    <property type="protein sequence ID" value="CAB4124632.1"/>
    <property type="molecule type" value="Genomic_DNA"/>
</dbReference>
<protein>
    <submittedName>
        <fullName evidence="1">Holin of 3TMs, for gene-transfer release</fullName>
    </submittedName>
</protein>
<evidence type="ECO:0000313" key="1">
    <source>
        <dbReference type="EMBL" id="CAB4124632.1"/>
    </source>
</evidence>
<name>A0A6J5KTM9_9CAUD</name>
<dbReference type="InterPro" id="IPR021497">
    <property type="entry name" value="GTA_holin_3TM"/>
</dbReference>
<organism evidence="1">
    <name type="scientific">uncultured Caudovirales phage</name>
    <dbReference type="NCBI Taxonomy" id="2100421"/>
    <lineage>
        <taxon>Viruses</taxon>
        <taxon>Duplodnaviria</taxon>
        <taxon>Heunggongvirae</taxon>
        <taxon>Uroviricota</taxon>
        <taxon>Caudoviricetes</taxon>
        <taxon>Peduoviridae</taxon>
        <taxon>Maltschvirus</taxon>
        <taxon>Maltschvirus maltsch</taxon>
    </lineage>
</organism>
<proteinExistence type="predicted"/>
<reference evidence="1" key="1">
    <citation type="submission" date="2020-04" db="EMBL/GenBank/DDBJ databases">
        <authorList>
            <person name="Chiriac C."/>
            <person name="Salcher M."/>
            <person name="Ghai R."/>
            <person name="Kavagutti S V."/>
        </authorList>
    </citation>
    <scope>NUCLEOTIDE SEQUENCE</scope>
</reference>
<accession>A0A6J5KTM9</accession>
<gene>
    <name evidence="1" type="ORF">UFOVP62_18</name>
</gene>